<evidence type="ECO:0000256" key="6">
    <source>
        <dbReference type="RuleBase" id="RU000488"/>
    </source>
</evidence>
<dbReference type="eggNOG" id="KOG0752">
    <property type="taxonomic scope" value="Eukaryota"/>
</dbReference>
<dbReference type="PANTHER" id="PTHR24089">
    <property type="entry name" value="SOLUTE CARRIER FAMILY 25"/>
    <property type="match status" value="1"/>
</dbReference>
<evidence type="ECO:0000313" key="7">
    <source>
        <dbReference type="EMBL" id="KNC70829.1"/>
    </source>
</evidence>
<evidence type="ECO:0000256" key="3">
    <source>
        <dbReference type="ARBA" id="ARBA00022737"/>
    </source>
</evidence>
<dbReference type="InterPro" id="IPR018108">
    <property type="entry name" value="MCP_transmembrane"/>
</dbReference>
<evidence type="ECO:0008006" key="9">
    <source>
        <dbReference type="Google" id="ProtNLM"/>
    </source>
</evidence>
<keyword evidence="3" id="KW-0677">Repeat</keyword>
<accession>A0A0L0F2J4</accession>
<protein>
    <recommendedName>
        <fullName evidence="9">Mitochondrial thiamine pyrophosphate carrier 1</fullName>
    </recommendedName>
</protein>
<dbReference type="AlphaFoldDB" id="A0A0L0F2J4"/>
<dbReference type="InterPro" id="IPR023395">
    <property type="entry name" value="MCP_dom_sf"/>
</dbReference>
<dbReference type="Gene3D" id="1.50.40.10">
    <property type="entry name" value="Mitochondrial carrier domain"/>
    <property type="match status" value="1"/>
</dbReference>
<dbReference type="SUPFAM" id="SSF103506">
    <property type="entry name" value="Mitochondrial carrier"/>
    <property type="match status" value="1"/>
</dbReference>
<comment type="subcellular location">
    <subcellularLocation>
        <location evidence="1">Membrane</location>
        <topology evidence="1">Multi-pass membrane protein</topology>
    </subcellularLocation>
</comment>
<evidence type="ECO:0000256" key="2">
    <source>
        <dbReference type="ARBA" id="ARBA00022692"/>
    </source>
</evidence>
<sequence length="91" mass="9798">ASALFKGNLTADLLYLGFGAVQFGVYNEWRNRFSPMSNSMAFIGGGVAGSVATTCTYPLDLLRTRLAAQGEPKVYKSLSHAIGQMYRSEGV</sequence>
<organism evidence="7 8">
    <name type="scientific">Sphaeroforma arctica JP610</name>
    <dbReference type="NCBI Taxonomy" id="667725"/>
    <lineage>
        <taxon>Eukaryota</taxon>
        <taxon>Ichthyosporea</taxon>
        <taxon>Ichthyophonida</taxon>
        <taxon>Sphaeroforma</taxon>
    </lineage>
</organism>
<name>A0A0L0F2J4_9EUKA</name>
<keyword evidence="8" id="KW-1185">Reference proteome</keyword>
<dbReference type="EMBL" id="KQ250161">
    <property type="protein sequence ID" value="KNC70829.1"/>
    <property type="molecule type" value="Genomic_DNA"/>
</dbReference>
<evidence type="ECO:0000256" key="4">
    <source>
        <dbReference type="ARBA" id="ARBA00023136"/>
    </source>
</evidence>
<dbReference type="Pfam" id="PF00153">
    <property type="entry name" value="Mito_carr"/>
    <property type="match status" value="1"/>
</dbReference>
<evidence type="ECO:0000313" key="8">
    <source>
        <dbReference type="Proteomes" id="UP000054560"/>
    </source>
</evidence>
<evidence type="ECO:0000256" key="1">
    <source>
        <dbReference type="ARBA" id="ARBA00004141"/>
    </source>
</evidence>
<gene>
    <name evidence="7" type="ORF">SARC_16638</name>
</gene>
<proteinExistence type="inferred from homology"/>
<feature type="non-terminal residue" evidence="7">
    <location>
        <position position="1"/>
    </location>
</feature>
<keyword evidence="6" id="KW-0813">Transport</keyword>
<dbReference type="OrthoDB" id="18574at2759"/>
<dbReference type="GeneID" id="25917142"/>
<keyword evidence="4 5" id="KW-0472">Membrane</keyword>
<reference evidence="7 8" key="1">
    <citation type="submission" date="2011-02" db="EMBL/GenBank/DDBJ databases">
        <title>The Genome Sequence of Sphaeroforma arctica JP610.</title>
        <authorList>
            <consortium name="The Broad Institute Genome Sequencing Platform"/>
            <person name="Russ C."/>
            <person name="Cuomo C."/>
            <person name="Young S.K."/>
            <person name="Zeng Q."/>
            <person name="Gargeya S."/>
            <person name="Alvarado L."/>
            <person name="Berlin A."/>
            <person name="Chapman S.B."/>
            <person name="Chen Z."/>
            <person name="Freedman E."/>
            <person name="Gellesch M."/>
            <person name="Goldberg J."/>
            <person name="Griggs A."/>
            <person name="Gujja S."/>
            <person name="Heilman E."/>
            <person name="Heiman D."/>
            <person name="Howarth C."/>
            <person name="Mehta T."/>
            <person name="Neiman D."/>
            <person name="Pearson M."/>
            <person name="Roberts A."/>
            <person name="Saif S."/>
            <person name="Shea T."/>
            <person name="Shenoy N."/>
            <person name="Sisk P."/>
            <person name="Stolte C."/>
            <person name="Sykes S."/>
            <person name="White J."/>
            <person name="Yandava C."/>
            <person name="Burger G."/>
            <person name="Gray M.W."/>
            <person name="Holland P.W.H."/>
            <person name="King N."/>
            <person name="Lang F.B.F."/>
            <person name="Roger A.J."/>
            <person name="Ruiz-Trillo I."/>
            <person name="Haas B."/>
            <person name="Nusbaum C."/>
            <person name="Birren B."/>
        </authorList>
    </citation>
    <scope>NUCLEOTIDE SEQUENCE [LARGE SCALE GENOMIC DNA]</scope>
    <source>
        <strain evidence="7 8">JP610</strain>
    </source>
</reference>
<feature type="repeat" description="Solcar" evidence="5">
    <location>
        <begin position="36"/>
        <end position="91"/>
    </location>
</feature>
<dbReference type="STRING" id="667725.A0A0L0F2J4"/>
<keyword evidence="2 5" id="KW-0812">Transmembrane</keyword>
<dbReference type="Proteomes" id="UP000054560">
    <property type="component" value="Unassembled WGS sequence"/>
</dbReference>
<comment type="similarity">
    <text evidence="6">Belongs to the mitochondrial carrier (TC 2.A.29) family.</text>
</comment>
<evidence type="ECO:0000256" key="5">
    <source>
        <dbReference type="PROSITE-ProRule" id="PRU00282"/>
    </source>
</evidence>
<dbReference type="RefSeq" id="XP_014144731.1">
    <property type="nucleotide sequence ID" value="XM_014289256.1"/>
</dbReference>
<dbReference type="GO" id="GO:0016020">
    <property type="term" value="C:membrane"/>
    <property type="evidence" value="ECO:0007669"/>
    <property type="project" value="UniProtKB-SubCell"/>
</dbReference>
<dbReference type="PROSITE" id="PS50920">
    <property type="entry name" value="SOLCAR"/>
    <property type="match status" value="1"/>
</dbReference>